<dbReference type="SUPFAM" id="SSF55447">
    <property type="entry name" value="CO dehydrogenase flavoprotein C-terminal domain-like"/>
    <property type="match status" value="1"/>
</dbReference>
<proteinExistence type="predicted"/>
<dbReference type="STRING" id="454194.PYK22_01151"/>
<dbReference type="PANTHER" id="PTHR42659:SF2">
    <property type="entry name" value="XANTHINE DEHYDROGENASE SUBUNIT C-RELATED"/>
    <property type="match status" value="1"/>
</dbReference>
<keyword evidence="6" id="KW-1185">Reference proteome</keyword>
<dbReference type="InterPro" id="IPR016167">
    <property type="entry name" value="FAD-bd_PCMH_sub1"/>
</dbReference>
<dbReference type="EMBL" id="CBXV010000004">
    <property type="protein sequence ID" value="CDM65153.1"/>
    <property type="molecule type" value="Genomic_DNA"/>
</dbReference>
<sequence length="358" mass="39249">MTNLCLRRLAWSCQWRSSQGDILSTGLKTMAMASFTLHRPHTLAEAVRLLEEHGAQAKLLAGGSDLVVNMRMRIETPAHIVDLSRLDELRAIEFDPACGLRIGALARLSEVAEHDIIRSRFPVIASAASQVAGPNIRNMGTVGGNLCLDTRCVYYNQSYFWRKANGFCLKKDGTVCHVAPGGRRCWAAYSGDLAPALLALDATIDIAGPRGERCVKLAEFFVNDGIKKYELAPDEIVCAVHVAPEFADWRGIYLKYRVRSSVDYPLAGVAVAARVNEAGRCEDVRMALTAVNPSPRLVKGVREMIVGQPLTPERLERVAELVRQTAKPLRTTVAASTSYRRHMVGVLAKRGLTALLTP</sequence>
<evidence type="ECO:0000313" key="5">
    <source>
        <dbReference type="EMBL" id="CDM65153.1"/>
    </source>
</evidence>
<name>A0A0B6WV35_9BACT</name>
<dbReference type="EC" id="1.3.7.9" evidence="5"/>
<dbReference type="InterPro" id="IPR016166">
    <property type="entry name" value="FAD-bd_PCMH"/>
</dbReference>
<dbReference type="GO" id="GO:0016491">
    <property type="term" value="F:oxidoreductase activity"/>
    <property type="evidence" value="ECO:0007669"/>
    <property type="project" value="UniProtKB-KW"/>
</dbReference>
<dbReference type="InterPro" id="IPR016169">
    <property type="entry name" value="FAD-bd_PCMH_sub2"/>
</dbReference>
<keyword evidence="3 5" id="KW-0560">Oxidoreductase</keyword>
<dbReference type="OrthoDB" id="9774454at2"/>
<dbReference type="AlphaFoldDB" id="A0A0B6WV35"/>
<keyword evidence="2" id="KW-0274">FAD</keyword>
<evidence type="ECO:0000259" key="4">
    <source>
        <dbReference type="PROSITE" id="PS51387"/>
    </source>
</evidence>
<dbReference type="InterPro" id="IPR051312">
    <property type="entry name" value="Diverse_Substr_Oxidored"/>
</dbReference>
<dbReference type="InterPro" id="IPR036318">
    <property type="entry name" value="FAD-bd_PCMH-like_sf"/>
</dbReference>
<dbReference type="SUPFAM" id="SSF56176">
    <property type="entry name" value="FAD-binding/transporter-associated domain-like"/>
    <property type="match status" value="1"/>
</dbReference>
<dbReference type="Pfam" id="PF00941">
    <property type="entry name" value="FAD_binding_5"/>
    <property type="match status" value="1"/>
</dbReference>
<evidence type="ECO:0000256" key="1">
    <source>
        <dbReference type="ARBA" id="ARBA00022630"/>
    </source>
</evidence>
<feature type="domain" description="FAD-binding PCMH-type" evidence="4">
    <location>
        <begin position="30"/>
        <end position="247"/>
    </location>
</feature>
<reference evidence="5 6" key="2">
    <citation type="submission" date="2015-01" db="EMBL/GenBank/DDBJ databases">
        <title>Complete genome sequence of Pyrinomonas methylaliphatogenes type strain K22T.</title>
        <authorList>
            <person name="Lee K.C.Y."/>
            <person name="Power J.F."/>
            <person name="Dunfield P.F."/>
            <person name="Morgan X.C."/>
            <person name="Huttenhower C."/>
            <person name="Stott M.B."/>
        </authorList>
    </citation>
    <scope>NUCLEOTIDE SEQUENCE [LARGE SCALE GENOMIC DNA]</scope>
    <source>
        <strain evidence="5 6">K22</strain>
    </source>
</reference>
<protein>
    <submittedName>
        <fullName evidence="5">4-hydroxybenzoyl-CoA reductase beta subunit</fullName>
        <ecNumber evidence="5">1.3.7.9</ecNumber>
    </submittedName>
</protein>
<reference evidence="5 6" key="1">
    <citation type="submission" date="2013-12" db="EMBL/GenBank/DDBJ databases">
        <authorList>
            <person name="Stott M."/>
        </authorList>
    </citation>
    <scope>NUCLEOTIDE SEQUENCE [LARGE SCALE GENOMIC DNA]</scope>
    <source>
        <strain evidence="5 6">K22</strain>
    </source>
</reference>
<dbReference type="Pfam" id="PF03450">
    <property type="entry name" value="CO_deh_flav_C"/>
    <property type="match status" value="1"/>
</dbReference>
<dbReference type="Gene3D" id="3.30.43.10">
    <property type="entry name" value="Uridine Diphospho-n-acetylenolpyruvylglucosamine Reductase, domain 2"/>
    <property type="match status" value="1"/>
</dbReference>
<dbReference type="PANTHER" id="PTHR42659">
    <property type="entry name" value="XANTHINE DEHYDROGENASE SUBUNIT C-RELATED"/>
    <property type="match status" value="1"/>
</dbReference>
<dbReference type="Proteomes" id="UP000031518">
    <property type="component" value="Unassembled WGS sequence"/>
</dbReference>
<evidence type="ECO:0000256" key="2">
    <source>
        <dbReference type="ARBA" id="ARBA00022827"/>
    </source>
</evidence>
<dbReference type="SMART" id="SM01092">
    <property type="entry name" value="CO_deh_flav_C"/>
    <property type="match status" value="1"/>
</dbReference>
<dbReference type="GO" id="GO:0071949">
    <property type="term" value="F:FAD binding"/>
    <property type="evidence" value="ECO:0007669"/>
    <property type="project" value="InterPro"/>
</dbReference>
<accession>A0A0B6WV35</accession>
<dbReference type="PROSITE" id="PS51387">
    <property type="entry name" value="FAD_PCMH"/>
    <property type="match status" value="1"/>
</dbReference>
<evidence type="ECO:0000313" key="6">
    <source>
        <dbReference type="Proteomes" id="UP000031518"/>
    </source>
</evidence>
<organism evidence="5 6">
    <name type="scientific">Pyrinomonas methylaliphatogenes</name>
    <dbReference type="NCBI Taxonomy" id="454194"/>
    <lineage>
        <taxon>Bacteria</taxon>
        <taxon>Pseudomonadati</taxon>
        <taxon>Acidobacteriota</taxon>
        <taxon>Blastocatellia</taxon>
        <taxon>Blastocatellales</taxon>
        <taxon>Pyrinomonadaceae</taxon>
        <taxon>Pyrinomonas</taxon>
    </lineage>
</organism>
<dbReference type="Gene3D" id="3.30.465.10">
    <property type="match status" value="2"/>
</dbReference>
<dbReference type="Gene3D" id="3.30.390.50">
    <property type="entry name" value="CO dehydrogenase flavoprotein, C-terminal domain"/>
    <property type="match status" value="1"/>
</dbReference>
<keyword evidence="1" id="KW-0285">Flavoprotein</keyword>
<dbReference type="InterPro" id="IPR005107">
    <property type="entry name" value="CO_DH_flav_C"/>
</dbReference>
<dbReference type="InterPro" id="IPR036683">
    <property type="entry name" value="CO_DH_flav_C_dom_sf"/>
</dbReference>
<gene>
    <name evidence="5" type="ORF">PYK22_01151</name>
</gene>
<evidence type="ECO:0000256" key="3">
    <source>
        <dbReference type="ARBA" id="ARBA00023002"/>
    </source>
</evidence>
<dbReference type="InterPro" id="IPR002346">
    <property type="entry name" value="Mopterin_DH_FAD-bd"/>
</dbReference>